<evidence type="ECO:0000256" key="7">
    <source>
        <dbReference type="ARBA" id="ARBA00023054"/>
    </source>
</evidence>
<dbReference type="Gene3D" id="3.40.50.300">
    <property type="entry name" value="P-loop containing nucleotide triphosphate hydrolases"/>
    <property type="match status" value="1"/>
</dbReference>
<evidence type="ECO:0000256" key="5">
    <source>
        <dbReference type="ARBA" id="ARBA00022801"/>
    </source>
</evidence>
<evidence type="ECO:0000313" key="15">
    <source>
        <dbReference type="Proteomes" id="UP000449547"/>
    </source>
</evidence>
<dbReference type="GO" id="GO:0008053">
    <property type="term" value="P:mitochondrial fusion"/>
    <property type="evidence" value="ECO:0007669"/>
    <property type="project" value="TreeGrafter"/>
</dbReference>
<dbReference type="GO" id="GO:0005525">
    <property type="term" value="F:GTP binding"/>
    <property type="evidence" value="ECO:0007669"/>
    <property type="project" value="UniProtKB-KW"/>
</dbReference>
<dbReference type="InterPro" id="IPR027094">
    <property type="entry name" value="Mitofusin_fam"/>
</dbReference>
<proteinExistence type="predicted"/>
<dbReference type="GO" id="GO:0051646">
    <property type="term" value="P:mitochondrion localization"/>
    <property type="evidence" value="ECO:0007669"/>
    <property type="project" value="TreeGrafter"/>
</dbReference>
<keyword evidence="2" id="KW-0812">Transmembrane</keyword>
<dbReference type="PANTHER" id="PTHR10465">
    <property type="entry name" value="TRANSMEMBRANE GTPASE FZO1"/>
    <property type="match status" value="1"/>
</dbReference>
<keyword evidence="9" id="KW-0342">GTP-binding</keyword>
<dbReference type="InterPro" id="IPR027417">
    <property type="entry name" value="P-loop_NTPase"/>
</dbReference>
<dbReference type="GeneID" id="54782386"/>
<dbReference type="FunFam" id="3.40.50.300:FF:000638">
    <property type="entry name" value="Transmembrane GTPase Fzo1, putative"/>
    <property type="match status" value="1"/>
</dbReference>
<keyword evidence="10" id="KW-0472">Membrane</keyword>
<protein>
    <recommendedName>
        <fullName evidence="13">Dynamin-type G domain-containing protein</fullName>
    </recommendedName>
</protein>
<dbReference type="AlphaFoldDB" id="A0A642URU3"/>
<keyword evidence="3" id="KW-0547">Nucleotide-binding</keyword>
<dbReference type="Proteomes" id="UP000449547">
    <property type="component" value="Unassembled WGS sequence"/>
</dbReference>
<comment type="catalytic activity">
    <reaction evidence="11">
        <text>GTP + H2O = GDP + phosphate + H(+)</text>
        <dbReference type="Rhea" id="RHEA:19669"/>
        <dbReference type="ChEBI" id="CHEBI:15377"/>
        <dbReference type="ChEBI" id="CHEBI:15378"/>
        <dbReference type="ChEBI" id="CHEBI:37565"/>
        <dbReference type="ChEBI" id="CHEBI:43474"/>
        <dbReference type="ChEBI" id="CHEBI:58189"/>
    </reaction>
</comment>
<evidence type="ECO:0000259" key="13">
    <source>
        <dbReference type="PROSITE" id="PS51718"/>
    </source>
</evidence>
<name>A0A642URU3_DIURU</name>
<comment type="subcellular location">
    <subcellularLocation>
        <location evidence="1">Mitochondrion outer membrane</location>
        <topology evidence="1">Multi-pass membrane protein</topology>
    </subcellularLocation>
</comment>
<dbReference type="OrthoDB" id="9984778at2759"/>
<sequence length="845" mass="93897">MDDFKPANAINDISDEEEDAATVVDHGPHTVIYSRDDSTLVEGSSDHGRSKVSGGVKASMNASIQQLHYNRNKLALDRVIITSIELLEELSEENNERPIFFPIDSEDHAILNSAKAHLALLKSSELESKVGKSKPDSSDVPKLQVLKVQLKLGPGQGDVSSTLDKKTISGLLEQKIRSQIKYLENLKDRVDDTSSKVFVTGDLNSGKSTFCNTLLRRKVLPEDQQPCTSVFCEVIDAKRENHGIEEVHAIPIGSKYDRLDETTFEKHALTELEELVQQCDKYALLKVYVTDKRNIDHSLLANGVIDIKLIDAPGLNMDSYQTTQVFSRQEEIDLVVFVVSAENHFTLSAKEFIAAAAAEKRYVFVVVNRFDNIRDQEKCKRRILDQIKDLSPETHKNAAEFVHFVSSTDAYGGDGGDDPGDDDHGGNDDPNSPDFDALEASLRKFILDKRAISKLLPAKDFLTHLLSDMAIISDQNEQIWSQEVADKTFELENSVSPQCADAQKASDKVHNIIMRQIESVCSDTYDNTRNFINQTIRELGSTQIVEYIGLSGVFEYAIATQDAMVSQVLASVSDAEDLAREVTEETVAEVVKEGKQKLGDEFLEGKRFNSSLMFTGKQKAPLQFKDTRVDVVDFFDPSIEGFLVFVGLPPDLVSRSCGHLEAVNPTAIMTGFASTVDTLKTASPQSLTLHALYSSGKILGAGAIVRKVWDASHVISPNTLKYIVVPIVAVISGVTAWYLISDIPNAYPRNVARKLRRKLETSEYSHQQATRVAKEVRHVLNFPARQVQTQFQTSIDKKLQEKKRLSEDIHNAGLSVSYFKALNQKIKLQQSALSAIELESFNSVE</sequence>
<comment type="caution">
    <text evidence="14">The sequence shown here is derived from an EMBL/GenBank/DDBJ whole genome shotgun (WGS) entry which is preliminary data.</text>
</comment>
<evidence type="ECO:0000256" key="6">
    <source>
        <dbReference type="ARBA" id="ARBA00022989"/>
    </source>
</evidence>
<dbReference type="PANTHER" id="PTHR10465:SF0">
    <property type="entry name" value="SARCALUMENIN"/>
    <property type="match status" value="1"/>
</dbReference>
<dbReference type="EMBL" id="SWFT01000108">
    <property type="protein sequence ID" value="KAA8900623.1"/>
    <property type="molecule type" value="Genomic_DNA"/>
</dbReference>
<keyword evidence="7" id="KW-0175">Coiled coil</keyword>
<dbReference type="RefSeq" id="XP_034011499.1">
    <property type="nucleotide sequence ID" value="XM_034156530.1"/>
</dbReference>
<keyword evidence="15" id="KW-1185">Reference proteome</keyword>
<dbReference type="Pfam" id="PF00350">
    <property type="entry name" value="Dynamin_N"/>
    <property type="match status" value="1"/>
</dbReference>
<organism evidence="14 15">
    <name type="scientific">Diutina rugosa</name>
    <name type="common">Yeast</name>
    <name type="synonym">Candida rugosa</name>
    <dbReference type="NCBI Taxonomy" id="5481"/>
    <lineage>
        <taxon>Eukaryota</taxon>
        <taxon>Fungi</taxon>
        <taxon>Dikarya</taxon>
        <taxon>Ascomycota</taxon>
        <taxon>Saccharomycotina</taxon>
        <taxon>Pichiomycetes</taxon>
        <taxon>Debaryomycetaceae</taxon>
        <taxon>Diutina</taxon>
    </lineage>
</organism>
<evidence type="ECO:0000256" key="2">
    <source>
        <dbReference type="ARBA" id="ARBA00022692"/>
    </source>
</evidence>
<keyword evidence="4" id="KW-1000">Mitochondrion outer membrane</keyword>
<reference evidence="14 15" key="1">
    <citation type="submission" date="2019-07" db="EMBL/GenBank/DDBJ databases">
        <title>Genome assembly of two rare yeast pathogens: Diutina rugosa and Trichomonascus ciferrii.</title>
        <authorList>
            <person name="Mixao V."/>
            <person name="Saus E."/>
            <person name="Hansen A."/>
            <person name="Lass-Flor C."/>
            <person name="Gabaldon T."/>
        </authorList>
    </citation>
    <scope>NUCLEOTIDE SEQUENCE [LARGE SCALE GENOMIC DNA]</scope>
    <source>
        <strain evidence="14 15">CBS 613</strain>
    </source>
</reference>
<feature type="region of interest" description="Disordered" evidence="12">
    <location>
        <begin position="412"/>
        <end position="434"/>
    </location>
</feature>
<keyword evidence="6" id="KW-1133">Transmembrane helix</keyword>
<dbReference type="GO" id="GO:0003924">
    <property type="term" value="F:GTPase activity"/>
    <property type="evidence" value="ECO:0007669"/>
    <property type="project" value="InterPro"/>
</dbReference>
<dbReference type="InterPro" id="IPR045063">
    <property type="entry name" value="Dynamin_N"/>
</dbReference>
<evidence type="ECO:0000256" key="1">
    <source>
        <dbReference type="ARBA" id="ARBA00004374"/>
    </source>
</evidence>
<feature type="domain" description="Dynamin-type G" evidence="13">
    <location>
        <begin position="191"/>
        <end position="457"/>
    </location>
</feature>
<accession>A0A642URU3</accession>
<evidence type="ECO:0000313" key="14">
    <source>
        <dbReference type="EMBL" id="KAA8900623.1"/>
    </source>
</evidence>
<evidence type="ECO:0000256" key="3">
    <source>
        <dbReference type="ARBA" id="ARBA00022741"/>
    </source>
</evidence>
<evidence type="ECO:0000256" key="10">
    <source>
        <dbReference type="ARBA" id="ARBA00023136"/>
    </source>
</evidence>
<dbReference type="InterPro" id="IPR030381">
    <property type="entry name" value="G_DYNAMIN_dom"/>
</dbReference>
<evidence type="ECO:0000256" key="9">
    <source>
        <dbReference type="ARBA" id="ARBA00023134"/>
    </source>
</evidence>
<dbReference type="PROSITE" id="PS51718">
    <property type="entry name" value="G_DYNAMIN_2"/>
    <property type="match status" value="1"/>
</dbReference>
<evidence type="ECO:0000256" key="11">
    <source>
        <dbReference type="ARBA" id="ARBA00048548"/>
    </source>
</evidence>
<evidence type="ECO:0000256" key="8">
    <source>
        <dbReference type="ARBA" id="ARBA00023128"/>
    </source>
</evidence>
<evidence type="ECO:0000256" key="12">
    <source>
        <dbReference type="SAM" id="MobiDB-lite"/>
    </source>
</evidence>
<dbReference type="VEuPathDB" id="FungiDB:DIURU_003735"/>
<keyword evidence="8" id="KW-0496">Mitochondrion</keyword>
<keyword evidence="5" id="KW-0378">Hydrolase</keyword>
<dbReference type="OMA" id="RCERMIL"/>
<dbReference type="SUPFAM" id="SSF52540">
    <property type="entry name" value="P-loop containing nucleoside triphosphate hydrolases"/>
    <property type="match status" value="1"/>
</dbReference>
<gene>
    <name evidence="14" type="ORF">DIURU_003735</name>
</gene>
<dbReference type="GO" id="GO:0005741">
    <property type="term" value="C:mitochondrial outer membrane"/>
    <property type="evidence" value="ECO:0007669"/>
    <property type="project" value="UniProtKB-SubCell"/>
</dbReference>
<evidence type="ECO:0000256" key="4">
    <source>
        <dbReference type="ARBA" id="ARBA00022787"/>
    </source>
</evidence>